<gene>
    <name evidence="1" type="ORF">DES51_1167</name>
</gene>
<proteinExistence type="predicted"/>
<reference evidence="1 2" key="1">
    <citation type="submission" date="2018-05" db="EMBL/GenBank/DDBJ databases">
        <title>Genomic Encyclopedia of Type Strains, Phase IV (KMG-IV): sequencing the most valuable type-strain genomes for metagenomic binning, comparative biology and taxonomic classification.</title>
        <authorList>
            <person name="Goeker M."/>
        </authorList>
    </citation>
    <scope>NUCLEOTIDE SEQUENCE [LARGE SCALE GENOMIC DNA]</scope>
    <source>
        <strain evidence="1 2">JC118</strain>
    </source>
</reference>
<dbReference type="Proteomes" id="UP000247612">
    <property type="component" value="Unassembled WGS sequence"/>
</dbReference>
<dbReference type="AlphaFoldDB" id="A0A318KIL2"/>
<comment type="caution">
    <text evidence="1">The sequence shown here is derived from an EMBL/GenBank/DDBJ whole genome shotgun (WGS) entry which is preliminary data.</text>
</comment>
<accession>A0A318KIL2</accession>
<keyword evidence="2" id="KW-1185">Reference proteome</keyword>
<dbReference type="PROSITE" id="PS52050">
    <property type="entry name" value="WYL"/>
    <property type="match status" value="1"/>
</dbReference>
<protein>
    <submittedName>
        <fullName evidence="1">WYL domain-containing protein</fullName>
    </submittedName>
</protein>
<dbReference type="EMBL" id="QJKH01000016">
    <property type="protein sequence ID" value="PXX75917.1"/>
    <property type="molecule type" value="Genomic_DNA"/>
</dbReference>
<name>A0A318KIL2_9FIRM</name>
<evidence type="ECO:0000313" key="2">
    <source>
        <dbReference type="Proteomes" id="UP000247612"/>
    </source>
</evidence>
<dbReference type="STRING" id="1034346.GCA_000313565_01733"/>
<evidence type="ECO:0000313" key="1">
    <source>
        <dbReference type="EMBL" id="PXX75917.1"/>
    </source>
</evidence>
<organism evidence="1 2">
    <name type="scientific">Dielma fastidiosa</name>
    <dbReference type="NCBI Taxonomy" id="1034346"/>
    <lineage>
        <taxon>Bacteria</taxon>
        <taxon>Bacillati</taxon>
        <taxon>Bacillota</taxon>
        <taxon>Erysipelotrichia</taxon>
        <taxon>Erysipelotrichales</taxon>
        <taxon>Erysipelotrichaceae</taxon>
        <taxon>Dielma</taxon>
    </lineage>
</organism>
<sequence length="308" mass="36181">MLFSEIYNAYFKAMAELLTAALDESLDTAKAMEIINHCAFRESFTVILDAIRNEEWLLMNRQYQTPLHNIPSQPFSLLQLRFLKTITLDPRLSLFGNIIELPEDIEPLYTADDIYYFDQIKDGDPYESEEYRSHFQEIHHALKHQKMLSVIYQGKAKRRHINVHPSKLEYSLKDDKFRLIAYWEGRSIILNLARIVECSELSDNCIPSLPKMKKASVTVEIIDVRNALERAMLHFANYEKETRQISDTVYHMKCSYNKSDETEVLIRILSFGPMLRVLEPASFVKQINERLLRQAKLIKDYELIENHD</sequence>